<evidence type="ECO:0000313" key="3">
    <source>
        <dbReference type="Proteomes" id="UP001225356"/>
    </source>
</evidence>
<proteinExistence type="predicted"/>
<dbReference type="EMBL" id="JAUSQU010000001">
    <property type="protein sequence ID" value="MDP9843771.1"/>
    <property type="molecule type" value="Genomic_DNA"/>
</dbReference>
<evidence type="ECO:0000256" key="1">
    <source>
        <dbReference type="SAM" id="MobiDB-lite"/>
    </source>
</evidence>
<protein>
    <recommendedName>
        <fullName evidence="4">MarR family transcriptional regulator</fullName>
    </recommendedName>
</protein>
<keyword evidence="3" id="KW-1185">Reference proteome</keyword>
<sequence>MTHPLDPAETARWTAWKRAHDTVLEAIGEEIRHVAGISVADFAVLSRVIENGGGRMPSRNWAPCSTGSAPASPAS</sequence>
<evidence type="ECO:0008006" key="4">
    <source>
        <dbReference type="Google" id="ProtNLM"/>
    </source>
</evidence>
<accession>A0ABT9QBP4</accession>
<feature type="region of interest" description="Disordered" evidence="1">
    <location>
        <begin position="53"/>
        <end position="75"/>
    </location>
</feature>
<dbReference type="Proteomes" id="UP001225356">
    <property type="component" value="Unassembled WGS sequence"/>
</dbReference>
<comment type="caution">
    <text evidence="2">The sequence shown here is derived from an EMBL/GenBank/DDBJ whole genome shotgun (WGS) entry which is preliminary data.</text>
</comment>
<name>A0ABT9QBP4_9ACTN</name>
<evidence type="ECO:0000313" key="2">
    <source>
        <dbReference type="EMBL" id="MDP9843771.1"/>
    </source>
</evidence>
<gene>
    <name evidence="2" type="ORF">J2853_002982</name>
</gene>
<dbReference type="RefSeq" id="WP_307558121.1">
    <property type="nucleotide sequence ID" value="NZ_JAUSQU010000001.1"/>
</dbReference>
<feature type="compositionally biased region" description="Polar residues" evidence="1">
    <location>
        <begin position="63"/>
        <end position="75"/>
    </location>
</feature>
<organism evidence="2 3">
    <name type="scientific">Streptosporangium lutulentum</name>
    <dbReference type="NCBI Taxonomy" id="1461250"/>
    <lineage>
        <taxon>Bacteria</taxon>
        <taxon>Bacillati</taxon>
        <taxon>Actinomycetota</taxon>
        <taxon>Actinomycetes</taxon>
        <taxon>Streptosporangiales</taxon>
        <taxon>Streptosporangiaceae</taxon>
        <taxon>Streptosporangium</taxon>
    </lineage>
</organism>
<reference evidence="2 3" key="1">
    <citation type="submission" date="2023-07" db="EMBL/GenBank/DDBJ databases">
        <title>Sequencing the genomes of 1000 actinobacteria strains.</title>
        <authorList>
            <person name="Klenk H.-P."/>
        </authorList>
    </citation>
    <scope>NUCLEOTIDE SEQUENCE [LARGE SCALE GENOMIC DNA]</scope>
    <source>
        <strain evidence="2 3">DSM 46740</strain>
    </source>
</reference>